<keyword evidence="5" id="KW-0479">Metal-binding</keyword>
<comment type="catalytic activity">
    <reaction evidence="9">
        <text>(sulfur carrier)-H + L-cysteine = (sulfur carrier)-SH + L-alanine</text>
        <dbReference type="Rhea" id="RHEA:43892"/>
        <dbReference type="Rhea" id="RHEA-COMP:14737"/>
        <dbReference type="Rhea" id="RHEA-COMP:14739"/>
        <dbReference type="ChEBI" id="CHEBI:29917"/>
        <dbReference type="ChEBI" id="CHEBI:35235"/>
        <dbReference type="ChEBI" id="CHEBI:57972"/>
        <dbReference type="ChEBI" id="CHEBI:64428"/>
        <dbReference type="EC" id="2.8.1.7"/>
    </reaction>
</comment>
<protein>
    <recommendedName>
        <fullName evidence="3">cysteine desulfurase</fullName>
        <ecNumber evidence="3">2.8.1.7</ecNumber>
    </recommendedName>
</protein>
<evidence type="ECO:0000256" key="4">
    <source>
        <dbReference type="ARBA" id="ARBA00022679"/>
    </source>
</evidence>
<evidence type="ECO:0000256" key="5">
    <source>
        <dbReference type="ARBA" id="ARBA00022723"/>
    </source>
</evidence>
<evidence type="ECO:0000259" key="11">
    <source>
        <dbReference type="Pfam" id="PF00266"/>
    </source>
</evidence>
<feature type="domain" description="Aminotransferase class V" evidence="11">
    <location>
        <begin position="2"/>
        <end position="381"/>
    </location>
</feature>
<dbReference type="PANTHER" id="PTHR11601:SF34">
    <property type="entry name" value="CYSTEINE DESULFURASE"/>
    <property type="match status" value="1"/>
</dbReference>
<keyword evidence="7" id="KW-0408">Iron</keyword>
<dbReference type="InterPro" id="IPR015421">
    <property type="entry name" value="PyrdxlP-dep_Trfase_major"/>
</dbReference>
<accession>A0ABS8GMC4</accession>
<comment type="caution">
    <text evidence="12">The sequence shown here is derived from an EMBL/GenBank/DDBJ whole genome shotgun (WGS) entry which is preliminary data.</text>
</comment>
<dbReference type="Pfam" id="PF00266">
    <property type="entry name" value="Aminotran_5"/>
    <property type="match status" value="1"/>
</dbReference>
<organism evidence="12 13">
    <name type="scientific">Arthrobacter gengyunqii</name>
    <dbReference type="NCBI Taxonomy" id="2886940"/>
    <lineage>
        <taxon>Bacteria</taxon>
        <taxon>Bacillati</taxon>
        <taxon>Actinomycetota</taxon>
        <taxon>Actinomycetes</taxon>
        <taxon>Micrococcales</taxon>
        <taxon>Micrococcaceae</taxon>
        <taxon>Arthrobacter</taxon>
    </lineage>
</organism>
<evidence type="ECO:0000256" key="10">
    <source>
        <dbReference type="RuleBase" id="RU004504"/>
    </source>
</evidence>
<evidence type="ECO:0000256" key="8">
    <source>
        <dbReference type="ARBA" id="ARBA00023014"/>
    </source>
</evidence>
<dbReference type="InterPro" id="IPR000192">
    <property type="entry name" value="Aminotrans_V_dom"/>
</dbReference>
<evidence type="ECO:0000256" key="1">
    <source>
        <dbReference type="ARBA" id="ARBA00001933"/>
    </source>
</evidence>
<keyword evidence="6" id="KW-0663">Pyridoxal phosphate</keyword>
<dbReference type="Gene3D" id="1.10.260.50">
    <property type="match status" value="1"/>
</dbReference>
<dbReference type="PANTHER" id="PTHR11601">
    <property type="entry name" value="CYSTEINE DESULFURYLASE FAMILY MEMBER"/>
    <property type="match status" value="1"/>
</dbReference>
<evidence type="ECO:0000256" key="2">
    <source>
        <dbReference type="ARBA" id="ARBA00006490"/>
    </source>
</evidence>
<reference evidence="12" key="1">
    <citation type="submission" date="2021-10" db="EMBL/GenBank/DDBJ databases">
        <title>Novel species in genus Arthrobacter.</title>
        <authorList>
            <person name="Liu Y."/>
        </authorList>
    </citation>
    <scope>NUCLEOTIDE SEQUENCE</scope>
    <source>
        <strain evidence="12">Zg-Y786</strain>
    </source>
</reference>
<dbReference type="EC" id="2.8.1.7" evidence="3"/>
<evidence type="ECO:0000256" key="7">
    <source>
        <dbReference type="ARBA" id="ARBA00023004"/>
    </source>
</evidence>
<evidence type="ECO:0000313" key="12">
    <source>
        <dbReference type="EMBL" id="MCC3267026.1"/>
    </source>
</evidence>
<dbReference type="RefSeq" id="WP_227891920.1">
    <property type="nucleotide sequence ID" value="NZ_JAJFZQ010000007.1"/>
</dbReference>
<gene>
    <name evidence="12" type="ORF">LJ752_13365</name>
</gene>
<dbReference type="InterPro" id="IPR020578">
    <property type="entry name" value="Aminotrans_V_PyrdxlP_BS"/>
</dbReference>
<keyword evidence="13" id="KW-1185">Reference proteome</keyword>
<dbReference type="SUPFAM" id="SSF53383">
    <property type="entry name" value="PLP-dependent transferases"/>
    <property type="match status" value="1"/>
</dbReference>
<comment type="cofactor">
    <cofactor evidence="1 10">
        <name>pyridoxal 5'-phosphate</name>
        <dbReference type="ChEBI" id="CHEBI:597326"/>
    </cofactor>
</comment>
<proteinExistence type="inferred from homology"/>
<evidence type="ECO:0000256" key="6">
    <source>
        <dbReference type="ARBA" id="ARBA00022898"/>
    </source>
</evidence>
<evidence type="ECO:0000313" key="13">
    <source>
        <dbReference type="Proteomes" id="UP001139168"/>
    </source>
</evidence>
<dbReference type="PIRSF" id="PIRSF005572">
    <property type="entry name" value="NifS"/>
    <property type="match status" value="1"/>
</dbReference>
<dbReference type="EMBL" id="JAJFZQ010000007">
    <property type="protein sequence ID" value="MCC3267026.1"/>
    <property type="molecule type" value="Genomic_DNA"/>
</dbReference>
<dbReference type="InterPro" id="IPR015424">
    <property type="entry name" value="PyrdxlP-dep_Trfase"/>
</dbReference>
<name>A0ABS8GMC4_9MICC</name>
<dbReference type="PROSITE" id="PS00595">
    <property type="entry name" value="AA_TRANSFER_CLASS_5"/>
    <property type="match status" value="1"/>
</dbReference>
<dbReference type="Gene3D" id="3.90.1150.10">
    <property type="entry name" value="Aspartate Aminotransferase, domain 1"/>
    <property type="match status" value="1"/>
</dbReference>
<dbReference type="Proteomes" id="UP001139168">
    <property type="component" value="Unassembled WGS sequence"/>
</dbReference>
<dbReference type="InterPro" id="IPR016454">
    <property type="entry name" value="Cysteine_dSase"/>
</dbReference>
<keyword evidence="8" id="KW-0411">Iron-sulfur</keyword>
<dbReference type="InterPro" id="IPR015422">
    <property type="entry name" value="PyrdxlP-dep_Trfase_small"/>
</dbReference>
<dbReference type="Gene3D" id="3.40.640.10">
    <property type="entry name" value="Type I PLP-dependent aspartate aminotransferase-like (Major domain)"/>
    <property type="match status" value="1"/>
</dbReference>
<evidence type="ECO:0000256" key="3">
    <source>
        <dbReference type="ARBA" id="ARBA00012239"/>
    </source>
</evidence>
<keyword evidence="4" id="KW-0808">Transferase</keyword>
<comment type="similarity">
    <text evidence="2">Belongs to the class-V pyridoxal-phosphate-dependent aminotransferase family. NifS/IscS subfamily.</text>
</comment>
<evidence type="ECO:0000256" key="9">
    <source>
        <dbReference type="ARBA" id="ARBA00050776"/>
    </source>
</evidence>
<sequence>MIYLDAAATAPPRREVLEAMWPHLTSEFGNPSSSHVAGESAARALEEARETAAAVLGCRPGEIIFTSGGTEADNLAVKGLALTGLDRQDRLERLERPAHDRSGAAPQLVSTAVEHPAVLESLDYLRRRHGFRVMLLPVDETGMVDPEEAAAALTPETVLCSVMYANNEVGTIQPVGEIAARCRAAGVPFHTDAVQAGGWLDLDVGTLGVDALSLSGHKLGTPKGIGLLYLRGAPPLEPVMHGGGQERGRRSGTENVAGAVGMAAALALAAAERDDAARHASALRNRLIDAVLRGVPGALLTGHGTERLPGQASFCFPGTSGEAVLLELERGGVLCSSGSACAAGSDEPSAVLTAMGLDRETAQTAVRFTFTAAIREDDVDRAAQEVVAAVAAVGGLAPARLRA</sequence>